<feature type="compositionally biased region" description="Low complexity" evidence="1">
    <location>
        <begin position="797"/>
        <end position="807"/>
    </location>
</feature>
<feature type="compositionally biased region" description="Polar residues" evidence="1">
    <location>
        <begin position="667"/>
        <end position="681"/>
    </location>
</feature>
<proteinExistence type="predicted"/>
<dbReference type="SUPFAM" id="SSF48065">
    <property type="entry name" value="DBL homology domain (DH-domain)"/>
    <property type="match status" value="1"/>
</dbReference>
<dbReference type="Pfam" id="PF00621">
    <property type="entry name" value="RhoGEF"/>
    <property type="match status" value="1"/>
</dbReference>
<dbReference type="EMBL" id="JBBJBU010000011">
    <property type="protein sequence ID" value="KAK7203635.1"/>
    <property type="molecule type" value="Genomic_DNA"/>
</dbReference>
<dbReference type="InterPro" id="IPR035899">
    <property type="entry name" value="DBL_dom_sf"/>
</dbReference>
<feature type="region of interest" description="Disordered" evidence="1">
    <location>
        <begin position="1"/>
        <end position="52"/>
    </location>
</feature>
<evidence type="ECO:0000259" key="2">
    <source>
        <dbReference type="PROSITE" id="PS50010"/>
    </source>
</evidence>
<dbReference type="Gene3D" id="1.20.900.10">
    <property type="entry name" value="Dbl homology (DH) domain"/>
    <property type="match status" value="1"/>
</dbReference>
<protein>
    <recommendedName>
        <fullName evidence="2">DH domain-containing protein</fullName>
    </recommendedName>
</protein>
<dbReference type="PROSITE" id="PS50010">
    <property type="entry name" value="DH_2"/>
    <property type="match status" value="1"/>
</dbReference>
<comment type="caution">
    <text evidence="3">The sequence shown here is derived from an EMBL/GenBank/DDBJ whole genome shotgun (WGS) entry which is preliminary data.</text>
</comment>
<dbReference type="PANTHER" id="PTHR12673">
    <property type="entry name" value="FACIOGENITAL DYSPLASIA PROTEIN"/>
    <property type="match status" value="1"/>
</dbReference>
<evidence type="ECO:0000256" key="1">
    <source>
        <dbReference type="SAM" id="MobiDB-lite"/>
    </source>
</evidence>
<name>A0ABR1F1C0_9ASCO</name>
<feature type="compositionally biased region" description="Low complexity" evidence="1">
    <location>
        <begin position="1"/>
        <end position="38"/>
    </location>
</feature>
<feature type="region of interest" description="Disordered" evidence="1">
    <location>
        <begin position="763"/>
        <end position="842"/>
    </location>
</feature>
<sequence length="871" mass="94657">MSASSVPVVVPQRSSPTSAASSSLSSSSFSSPDSASASRVNASTPATSVDSEDVNGLSLKYADESTLLPTEHDEQDECNVDDAATSVSNLTLIRRVNSYTGSSQPSLGGTTTGRFRYEPSAMPSSALRALRRRMCIEEFISTEENYLSGLRILVNNYFSTLDACGPCMAFIAADIKESGAALLEFHQEVLNVLYRTYPALYAPSSNERSGYLPLDLSLRDSQRGFSGFESEVFTALDDQKAGSSAGRRVPSWSQCEESISSPAVAGSVAELVMKKAADLALYEQYSLNYSNVIDILEMSTDQYSKIWNDGSRQFLMASNAISQRADVSIESLALSPIHRTMRYLLLLQELARHTQPEDSIEASATIAAAVKSVKGYVEKLDSAQAVTSTNNTLANSSELWRRLRFEKPAPAASFDGKDDEEGGGGADRGMYAPEFLGKAILCGALHVGWIAVDGSFRSQYYGVFLFKSCVVVCSVEKVNRYTVKFLIPLCCARVLSCDPVDGEKGEKEEGEEVGMQSSYHTSFKLLFEHDFRVFELLVTPMSIAEKNVWVEYLQSQICVNGGGAEYDWKAFKTSEHAMEGSGQVTVLPSLIRPLWISQPREDGKRAVEEAGGAARINISHFLVPERVDEEHHQQESGNVQPKRGRSSRVSSPLVYFAEYNDKLLSPKSPTTMSPTMVSISSRGGETTEQDGEDDDDQTMAQFAVTVKLSDRIQTEKMIALVWSREELALAQDVCVVKHHGLGSGRVMCLVRRISGVGSSFAAGFSKRSSSSSSLGSISGFDEVDGGKRSSEDENGLSPASSSMSSGSPRGVAYRRVPRPKQSGDVVMNPKSRGRERQLRGVSVGTGEVVRRISGRLSGVRNVSASLLKVRY</sequence>
<evidence type="ECO:0000313" key="3">
    <source>
        <dbReference type="EMBL" id="KAK7203635.1"/>
    </source>
</evidence>
<feature type="region of interest" description="Disordered" evidence="1">
    <location>
        <begin position="666"/>
        <end position="695"/>
    </location>
</feature>
<dbReference type="PANTHER" id="PTHR12673:SF159">
    <property type="entry name" value="LD03170P"/>
    <property type="match status" value="1"/>
</dbReference>
<keyword evidence="4" id="KW-1185">Reference proteome</keyword>
<feature type="compositionally biased region" description="Polar residues" evidence="1">
    <location>
        <begin position="39"/>
        <end position="49"/>
    </location>
</feature>
<feature type="compositionally biased region" description="Low complexity" evidence="1">
    <location>
        <begin position="763"/>
        <end position="780"/>
    </location>
</feature>
<evidence type="ECO:0000313" key="4">
    <source>
        <dbReference type="Proteomes" id="UP001498771"/>
    </source>
</evidence>
<feature type="domain" description="DH" evidence="2">
    <location>
        <begin position="131"/>
        <end position="383"/>
    </location>
</feature>
<dbReference type="InterPro" id="IPR000219">
    <property type="entry name" value="DH_dom"/>
</dbReference>
<dbReference type="InterPro" id="IPR051092">
    <property type="entry name" value="FYVE_RhoGEF_PH"/>
</dbReference>
<dbReference type="RefSeq" id="XP_064766668.1">
    <property type="nucleotide sequence ID" value="XM_064911196.1"/>
</dbReference>
<dbReference type="GeneID" id="90036708"/>
<gene>
    <name evidence="3" type="ORF">BZA70DRAFT_269055</name>
</gene>
<reference evidence="3 4" key="1">
    <citation type="submission" date="2024-03" db="EMBL/GenBank/DDBJ databases">
        <title>Genome-scale model development and genomic sequencing of the oleaginous clade Lipomyces.</title>
        <authorList>
            <consortium name="Lawrence Berkeley National Laboratory"/>
            <person name="Czajka J.J."/>
            <person name="Han Y."/>
            <person name="Kim J."/>
            <person name="Mondo S.J."/>
            <person name="Hofstad B.A."/>
            <person name="Robles A."/>
            <person name="Haridas S."/>
            <person name="Riley R."/>
            <person name="LaButti K."/>
            <person name="Pangilinan J."/>
            <person name="Andreopoulos W."/>
            <person name="Lipzen A."/>
            <person name="Yan J."/>
            <person name="Wang M."/>
            <person name="Ng V."/>
            <person name="Grigoriev I.V."/>
            <person name="Spatafora J.W."/>
            <person name="Magnuson J.K."/>
            <person name="Baker S.E."/>
            <person name="Pomraning K.R."/>
        </authorList>
    </citation>
    <scope>NUCLEOTIDE SEQUENCE [LARGE SCALE GENOMIC DNA]</scope>
    <source>
        <strain evidence="3 4">Phaff 52-87</strain>
    </source>
</reference>
<accession>A0ABR1F1C0</accession>
<organism evidence="3 4">
    <name type="scientific">Myxozyma melibiosi</name>
    <dbReference type="NCBI Taxonomy" id="54550"/>
    <lineage>
        <taxon>Eukaryota</taxon>
        <taxon>Fungi</taxon>
        <taxon>Dikarya</taxon>
        <taxon>Ascomycota</taxon>
        <taxon>Saccharomycotina</taxon>
        <taxon>Lipomycetes</taxon>
        <taxon>Lipomycetales</taxon>
        <taxon>Lipomycetaceae</taxon>
        <taxon>Myxozyma</taxon>
    </lineage>
</organism>
<dbReference type="Proteomes" id="UP001498771">
    <property type="component" value="Unassembled WGS sequence"/>
</dbReference>